<evidence type="ECO:0000313" key="4">
    <source>
        <dbReference type="Proteomes" id="UP000316639"/>
    </source>
</evidence>
<dbReference type="OrthoDB" id="2479530at2"/>
<dbReference type="AlphaFoldDB" id="A0A563ETC2"/>
<keyword evidence="4" id="KW-1185">Reference proteome</keyword>
<feature type="signal peptide" evidence="2">
    <location>
        <begin position="1"/>
        <end position="21"/>
    </location>
</feature>
<accession>A0A563ETC2</accession>
<evidence type="ECO:0008006" key="5">
    <source>
        <dbReference type="Google" id="ProtNLM"/>
    </source>
</evidence>
<keyword evidence="2" id="KW-0732">Signal</keyword>
<dbReference type="Proteomes" id="UP000316639">
    <property type="component" value="Unassembled WGS sequence"/>
</dbReference>
<comment type="caution">
    <text evidence="3">The sequence shown here is derived from an EMBL/GenBank/DDBJ whole genome shotgun (WGS) entry which is preliminary data.</text>
</comment>
<dbReference type="EMBL" id="VOBR01000010">
    <property type="protein sequence ID" value="TWP50975.1"/>
    <property type="molecule type" value="Genomic_DNA"/>
</dbReference>
<proteinExistence type="predicted"/>
<dbReference type="RefSeq" id="WP_146353224.1">
    <property type="nucleotide sequence ID" value="NZ_VOBR01000010.1"/>
</dbReference>
<name>A0A563ETC2_9PSEU</name>
<protein>
    <recommendedName>
        <fullName evidence="5">Peptidoglycan-binding protein</fullName>
    </recommendedName>
</protein>
<dbReference type="InterPro" id="IPR012334">
    <property type="entry name" value="Pectin_lyas_fold"/>
</dbReference>
<feature type="compositionally biased region" description="Basic and acidic residues" evidence="1">
    <location>
        <begin position="478"/>
        <end position="488"/>
    </location>
</feature>
<evidence type="ECO:0000256" key="1">
    <source>
        <dbReference type="SAM" id="MobiDB-lite"/>
    </source>
</evidence>
<organism evidence="3 4">
    <name type="scientific">Lentzea tibetensis</name>
    <dbReference type="NCBI Taxonomy" id="2591470"/>
    <lineage>
        <taxon>Bacteria</taxon>
        <taxon>Bacillati</taxon>
        <taxon>Actinomycetota</taxon>
        <taxon>Actinomycetes</taxon>
        <taxon>Pseudonocardiales</taxon>
        <taxon>Pseudonocardiaceae</taxon>
        <taxon>Lentzea</taxon>
    </lineage>
</organism>
<feature type="region of interest" description="Disordered" evidence="1">
    <location>
        <begin position="463"/>
        <end position="496"/>
    </location>
</feature>
<dbReference type="Gene3D" id="2.160.20.10">
    <property type="entry name" value="Single-stranded right-handed beta-helix, Pectin lyase-like"/>
    <property type="match status" value="1"/>
</dbReference>
<evidence type="ECO:0000313" key="3">
    <source>
        <dbReference type="EMBL" id="TWP50975.1"/>
    </source>
</evidence>
<gene>
    <name evidence="3" type="ORF">FKR81_18045</name>
</gene>
<evidence type="ECO:0000256" key="2">
    <source>
        <dbReference type="SAM" id="SignalP"/>
    </source>
</evidence>
<dbReference type="SUPFAM" id="SSF51126">
    <property type="entry name" value="Pectin lyase-like"/>
    <property type="match status" value="1"/>
</dbReference>
<feature type="chain" id="PRO_5038337733" description="Peptidoglycan-binding protein" evidence="2">
    <location>
        <begin position="22"/>
        <end position="517"/>
    </location>
</feature>
<sequence>MKRAVVLAVATLLMTTGTAVSAESKYIHLGPDGKLVYVPYSNGDRIPDFSRAGYGGGGVALPEAPVRQTVTPASGDDGARIQQAINAVSALQPDSSGLRGAVLLKTGVYEVADAVTIRTSGVVLRGETGTVIKATGTKVRSLINLSGVDNRKEVAGTRKAITASYVPVGTHRIKVSDASGFKPGDDVVVVRTPNQQWVDATGTDSCSTKGTSYDTSDVDGVTCLSGTAWTPAARTIHYERRVTAVSGNEISVDSPVVEAIQSEFGGGAVYRYTFAGRIQNVGVEKIAAESAFSSATDEKHADKMISLSAVANAWVRDVSSQYFSQGTFYASGKSKHVTVQDSKSLDHKSRITGGLRYPFHLGDATHVLVMRSLASTGRHDFVTGSNTPGPNVFLDSRGEQSHSELGPHHRWATGGLFDNVVHSSVNGNQILGAYNRGNYGSGHGWSGAYQLFYNCTGDKHKLASPPHARNWSIGTKSKSREGNGDFDSHNTPVTPRSLYLQQLQDRSGPSALRNIGY</sequence>
<reference evidence="3 4" key="1">
    <citation type="submission" date="2019-07" db="EMBL/GenBank/DDBJ databases">
        <title>Lentzea xizangensis sp. nov., isolated from Qinghai-Tibetan Plateau Soils.</title>
        <authorList>
            <person name="Huang J."/>
        </authorList>
    </citation>
    <scope>NUCLEOTIDE SEQUENCE [LARGE SCALE GENOMIC DNA]</scope>
    <source>
        <strain evidence="3 4">FXJ1.1311</strain>
    </source>
</reference>
<dbReference type="InterPro" id="IPR011050">
    <property type="entry name" value="Pectin_lyase_fold/virulence"/>
</dbReference>